<dbReference type="EMBL" id="CP071872">
    <property type="protein sequence ID" value="UNM11769.1"/>
    <property type="molecule type" value="Genomic_DNA"/>
</dbReference>
<reference evidence="1 2" key="1">
    <citation type="submission" date="2021-03" db="EMBL/GenBank/DDBJ databases">
        <title>Complete genome of Streptomyces formicae strain 1H-GS9 (DSM 100524).</title>
        <authorList>
            <person name="Atanasov K.E."/>
            <person name="Altabella T."/>
            <person name="Ferrer A."/>
        </authorList>
    </citation>
    <scope>NUCLEOTIDE SEQUENCE [LARGE SCALE GENOMIC DNA]</scope>
    <source>
        <strain evidence="1 2">1H-GS9</strain>
    </source>
</reference>
<dbReference type="RefSeq" id="WP_242330346.1">
    <property type="nucleotide sequence ID" value="NZ_CP071872.1"/>
</dbReference>
<dbReference type="Proteomes" id="UP000828924">
    <property type="component" value="Chromosome"/>
</dbReference>
<evidence type="ECO:0000313" key="1">
    <source>
        <dbReference type="EMBL" id="UNM11769.1"/>
    </source>
</evidence>
<keyword evidence="2" id="KW-1185">Reference proteome</keyword>
<gene>
    <name evidence="1" type="ORF">J4032_09625</name>
</gene>
<accession>A0ABY3WJW5</accession>
<name>A0ABY3WJW5_9ACTN</name>
<proteinExistence type="predicted"/>
<protein>
    <submittedName>
        <fullName evidence="1">Uncharacterized protein</fullName>
    </submittedName>
</protein>
<organism evidence="1 2">
    <name type="scientific">Streptomyces formicae</name>
    <dbReference type="NCBI Taxonomy" id="1616117"/>
    <lineage>
        <taxon>Bacteria</taxon>
        <taxon>Bacillati</taxon>
        <taxon>Actinomycetota</taxon>
        <taxon>Actinomycetes</taxon>
        <taxon>Kitasatosporales</taxon>
        <taxon>Streptomycetaceae</taxon>
        <taxon>Streptomyces</taxon>
    </lineage>
</organism>
<evidence type="ECO:0000313" key="2">
    <source>
        <dbReference type="Proteomes" id="UP000828924"/>
    </source>
</evidence>
<sequence>MRLVLGTSDYDLDEDRARAFRLLEAGTDGLLLTPSFPFARGCRARIGGLPVPVVVVERRPHHALDLGHLDFVATGHTRGTVQALRQLGRTGPPAHRAPTTPSATSDGIREGFDAVTELFGLAANTPRVTDHQPGSVDGVVAFLDADETALVVDAARRRGLIVPDDLREPTHLVPEEVLPTPRLHIRASTTGAAGTRGISRQIVICANA</sequence>